<evidence type="ECO:0000256" key="1">
    <source>
        <dbReference type="ARBA" id="ARBA00006525"/>
    </source>
</evidence>
<accession>A0ABN2K9X9</accession>
<name>A0ABN2K9X9_9ACTN</name>
<protein>
    <recommendedName>
        <fullName evidence="2">Smf/DprA SLOG domain-containing protein</fullName>
    </recommendedName>
</protein>
<dbReference type="InterPro" id="IPR057666">
    <property type="entry name" value="DrpA_SLOG"/>
</dbReference>
<sequence>MYAGPTIVDVSDVMIERAAVVALLRSPGASWSHVAAEVLDRGSAVSLLREPSGQQDILADPDAALEDAVAEVRAWESAGIGVHCVLDASYPALLRDIRERPPLLFSRGQLADDVRAIAVVGSRAASDRACDIAGAIAAELVARRVTIVSGLAAGIDTAAHHGALAAGGRTVAVIGTGVDQTYPSTNRPLQQRIATEGLVLSQFWPDAPPRREHFPMRNAVMSGYSAATVVVEAGEHSGVRIQARLALQHGRQVIVRKELLELEWVRHLATRPGVHVSASLEELVNAVDDVLRQRDVLLSGREGIAGLFS</sequence>
<evidence type="ECO:0000313" key="4">
    <source>
        <dbReference type="Proteomes" id="UP001500655"/>
    </source>
</evidence>
<dbReference type="Gene3D" id="3.40.50.450">
    <property type="match status" value="1"/>
</dbReference>
<dbReference type="SUPFAM" id="SSF102405">
    <property type="entry name" value="MCP/YpsA-like"/>
    <property type="match status" value="1"/>
</dbReference>
<dbReference type="Pfam" id="PF02481">
    <property type="entry name" value="DNA_processg_A"/>
    <property type="match status" value="1"/>
</dbReference>
<dbReference type="InterPro" id="IPR003488">
    <property type="entry name" value="DprA"/>
</dbReference>
<gene>
    <name evidence="3" type="ORF">GCM10009681_22800</name>
</gene>
<keyword evidence="4" id="KW-1185">Reference proteome</keyword>
<feature type="domain" description="Smf/DprA SLOG" evidence="2">
    <location>
        <begin position="84"/>
        <end position="256"/>
    </location>
</feature>
<evidence type="ECO:0000259" key="2">
    <source>
        <dbReference type="Pfam" id="PF02481"/>
    </source>
</evidence>
<organism evidence="3 4">
    <name type="scientific">Luedemannella helvata</name>
    <dbReference type="NCBI Taxonomy" id="349315"/>
    <lineage>
        <taxon>Bacteria</taxon>
        <taxon>Bacillati</taxon>
        <taxon>Actinomycetota</taxon>
        <taxon>Actinomycetes</taxon>
        <taxon>Micromonosporales</taxon>
        <taxon>Micromonosporaceae</taxon>
        <taxon>Luedemannella</taxon>
    </lineage>
</organism>
<dbReference type="PANTHER" id="PTHR43022:SF1">
    <property type="entry name" value="PROTEIN SMF"/>
    <property type="match status" value="1"/>
</dbReference>
<reference evidence="3 4" key="1">
    <citation type="journal article" date="2019" name="Int. J. Syst. Evol. Microbiol.">
        <title>The Global Catalogue of Microorganisms (GCM) 10K type strain sequencing project: providing services to taxonomists for standard genome sequencing and annotation.</title>
        <authorList>
            <consortium name="The Broad Institute Genomics Platform"/>
            <consortium name="The Broad Institute Genome Sequencing Center for Infectious Disease"/>
            <person name="Wu L."/>
            <person name="Ma J."/>
        </authorList>
    </citation>
    <scope>NUCLEOTIDE SEQUENCE [LARGE SCALE GENOMIC DNA]</scope>
    <source>
        <strain evidence="3 4">JCM 13249</strain>
    </source>
</reference>
<dbReference type="PANTHER" id="PTHR43022">
    <property type="entry name" value="PROTEIN SMF"/>
    <property type="match status" value="1"/>
</dbReference>
<comment type="similarity">
    <text evidence="1">Belongs to the DprA/Smf family.</text>
</comment>
<comment type="caution">
    <text evidence="3">The sequence shown here is derived from an EMBL/GenBank/DDBJ whole genome shotgun (WGS) entry which is preliminary data.</text>
</comment>
<proteinExistence type="inferred from homology"/>
<dbReference type="EMBL" id="BAAALS010000009">
    <property type="protein sequence ID" value="GAA1751194.1"/>
    <property type="molecule type" value="Genomic_DNA"/>
</dbReference>
<dbReference type="Proteomes" id="UP001500655">
    <property type="component" value="Unassembled WGS sequence"/>
</dbReference>
<evidence type="ECO:0000313" key="3">
    <source>
        <dbReference type="EMBL" id="GAA1751194.1"/>
    </source>
</evidence>